<dbReference type="OrthoDB" id="6753065at2759"/>
<dbReference type="InterPro" id="IPR011010">
    <property type="entry name" value="DNA_brk_join_enz"/>
</dbReference>
<evidence type="ECO:0000313" key="3">
    <source>
        <dbReference type="Proteomes" id="UP001152799"/>
    </source>
</evidence>
<protein>
    <submittedName>
        <fullName evidence="2">Uncharacterized protein</fullName>
    </submittedName>
</protein>
<dbReference type="GO" id="GO:0003677">
    <property type="term" value="F:DNA binding"/>
    <property type="evidence" value="ECO:0007669"/>
    <property type="project" value="InterPro"/>
</dbReference>
<sequence>MEQKDDSKTYKLLVNCSLALLILFNRRRIGDVQFLKIGDYKKDQRSNSVPEFENALSKTERMLTTKYKRVLNSGKGSRAVVILFPEILQNYVNILLNNREKYIPSDNDYVFAIPGSSIPWGKGDVAIRSLASKMNLENPHVMTSNKLRKHIATVMQILSLSKDEARQFSQFMGHTEKTHQEFYELPVDIYQTAKVSKILLMMEKGTIPVDYKGKSLAEINFDLNLEYAEENNDADDDGEILLNNSVHVTSEEMFESAGPSNNHFVRKENKKIESSTEIENDGLYDLSNKRTARIPKRRTIATKPDSDTDESSDDDIGSLAVKPISKNMKGPKSINKKEARIPKRRTIDTKTDSDTDISSDDDISSIAEKPISKKKRGPKTITKKGWTTAEVEALQSEFGSSIRKKVYSTGQQIKDFILKKNISRTVTVIKSKLQHLMKLGNKN</sequence>
<reference evidence="2" key="1">
    <citation type="submission" date="2022-01" db="EMBL/GenBank/DDBJ databases">
        <authorList>
            <person name="King R."/>
        </authorList>
    </citation>
    <scope>NUCLEOTIDE SEQUENCE</scope>
</reference>
<dbReference type="PANTHER" id="PTHR33480">
    <property type="entry name" value="SET DOMAIN-CONTAINING PROTEIN-RELATED"/>
    <property type="match status" value="1"/>
</dbReference>
<gene>
    <name evidence="2" type="ORF">CEUTPL_LOCUS4388</name>
</gene>
<feature type="compositionally biased region" description="Acidic residues" evidence="1">
    <location>
        <begin position="354"/>
        <end position="363"/>
    </location>
</feature>
<dbReference type="SUPFAM" id="SSF56349">
    <property type="entry name" value="DNA breaking-rejoining enzymes"/>
    <property type="match status" value="1"/>
</dbReference>
<evidence type="ECO:0000256" key="1">
    <source>
        <dbReference type="SAM" id="MobiDB-lite"/>
    </source>
</evidence>
<dbReference type="Proteomes" id="UP001152799">
    <property type="component" value="Chromosome 14"/>
</dbReference>
<keyword evidence="3" id="KW-1185">Reference proteome</keyword>
<name>A0A9N9MJQ9_9CUCU</name>
<dbReference type="AlphaFoldDB" id="A0A9N9MJQ9"/>
<feature type="region of interest" description="Disordered" evidence="1">
    <location>
        <begin position="295"/>
        <end position="363"/>
    </location>
</feature>
<accession>A0A9N9MJQ9</accession>
<feature type="compositionally biased region" description="Basic and acidic residues" evidence="1">
    <location>
        <begin position="335"/>
        <end position="353"/>
    </location>
</feature>
<feature type="compositionally biased region" description="Acidic residues" evidence="1">
    <location>
        <begin position="307"/>
        <end position="316"/>
    </location>
</feature>
<proteinExistence type="predicted"/>
<organism evidence="2 3">
    <name type="scientific">Ceutorhynchus assimilis</name>
    <name type="common">cabbage seed weevil</name>
    <dbReference type="NCBI Taxonomy" id="467358"/>
    <lineage>
        <taxon>Eukaryota</taxon>
        <taxon>Metazoa</taxon>
        <taxon>Ecdysozoa</taxon>
        <taxon>Arthropoda</taxon>
        <taxon>Hexapoda</taxon>
        <taxon>Insecta</taxon>
        <taxon>Pterygota</taxon>
        <taxon>Neoptera</taxon>
        <taxon>Endopterygota</taxon>
        <taxon>Coleoptera</taxon>
        <taxon>Polyphaga</taxon>
        <taxon>Cucujiformia</taxon>
        <taxon>Curculionidae</taxon>
        <taxon>Ceutorhynchinae</taxon>
        <taxon>Ceutorhynchus</taxon>
    </lineage>
</organism>
<evidence type="ECO:0000313" key="2">
    <source>
        <dbReference type="EMBL" id="CAG9763730.1"/>
    </source>
</evidence>
<dbReference type="EMBL" id="OU892290">
    <property type="protein sequence ID" value="CAG9763730.1"/>
    <property type="molecule type" value="Genomic_DNA"/>
</dbReference>
<dbReference type="PANTHER" id="PTHR33480:SF1">
    <property type="entry name" value="TYR RECOMBINASE DOMAIN-CONTAINING PROTEIN"/>
    <property type="match status" value="1"/>
</dbReference>